<dbReference type="InterPro" id="IPR038665">
    <property type="entry name" value="Voltage-dep_anion_channel_sf"/>
</dbReference>
<comment type="similarity">
    <text evidence="2">Belongs to the tellurite-resistance/dicarboxylate transporter (TDT) family.</text>
</comment>
<dbReference type="PANTHER" id="PTHR31686">
    <property type="match status" value="1"/>
</dbReference>
<dbReference type="RefSeq" id="WP_045362032.1">
    <property type="nucleotide sequence ID" value="NZ_AP018150.1"/>
</dbReference>
<evidence type="ECO:0000256" key="4">
    <source>
        <dbReference type="ARBA" id="ARBA00022475"/>
    </source>
</evidence>
<evidence type="ECO:0000313" key="9">
    <source>
        <dbReference type="Proteomes" id="UP000282597"/>
    </source>
</evidence>
<keyword evidence="3" id="KW-0813">Transport</keyword>
<evidence type="ECO:0000313" key="8">
    <source>
        <dbReference type="EMBL" id="BBE09406.1"/>
    </source>
</evidence>
<evidence type="ECO:0000256" key="5">
    <source>
        <dbReference type="ARBA" id="ARBA00022692"/>
    </source>
</evidence>
<evidence type="ECO:0000256" key="3">
    <source>
        <dbReference type="ARBA" id="ARBA00022448"/>
    </source>
</evidence>
<evidence type="ECO:0000256" key="1">
    <source>
        <dbReference type="ARBA" id="ARBA00004651"/>
    </source>
</evidence>
<dbReference type="EMBL" id="AP018150">
    <property type="protein sequence ID" value="BBE09406.1"/>
    <property type="molecule type" value="Genomic_DNA"/>
</dbReference>
<protein>
    <submittedName>
        <fullName evidence="8">C4-dicarboxylate transporter/malic acid transport protein</fullName>
    </submittedName>
</protein>
<dbReference type="GO" id="GO:0005886">
    <property type="term" value="C:plasma membrane"/>
    <property type="evidence" value="ECO:0007669"/>
    <property type="project" value="UniProtKB-SubCell"/>
</dbReference>
<organism evidence="8 9">
    <name type="scientific">Mycoavidus cysteinexigens</name>
    <dbReference type="NCBI Taxonomy" id="1553431"/>
    <lineage>
        <taxon>Bacteria</taxon>
        <taxon>Pseudomonadati</taxon>
        <taxon>Pseudomonadota</taxon>
        <taxon>Betaproteobacteria</taxon>
        <taxon>Burkholderiales</taxon>
        <taxon>Burkholderiaceae</taxon>
        <taxon>Mycoavidus</taxon>
    </lineage>
</organism>
<reference evidence="8 9" key="1">
    <citation type="journal article" date="2018" name="Microbes Environ.">
        <title>Comparative Genomic Insights into Endofungal Lifestyles of Two Bacterial Endosymbionts, Mycoavidus cysteinexigens and Burkholderia rhizoxinica.</title>
        <authorList>
            <person name="Sharmin D."/>
            <person name="Guo Y."/>
            <person name="Nishizawa T."/>
            <person name="Ohshima S."/>
            <person name="Sato Y."/>
            <person name="Takashima Y."/>
            <person name="Narisawa K."/>
            <person name="Ohta H."/>
        </authorList>
    </citation>
    <scope>NUCLEOTIDE SEQUENCE [LARGE SCALE GENOMIC DNA]</scope>
    <source>
        <strain evidence="8 9">B1-EB</strain>
    </source>
</reference>
<keyword evidence="7" id="KW-0472">Membrane</keyword>
<keyword evidence="4" id="KW-1003">Cell membrane</keyword>
<gene>
    <name evidence="8" type="ORF">MCB1EB_1245</name>
</gene>
<evidence type="ECO:0000256" key="2">
    <source>
        <dbReference type="ARBA" id="ARBA00008566"/>
    </source>
</evidence>
<dbReference type="AlphaFoldDB" id="A0A2Z6EVI5"/>
<evidence type="ECO:0000256" key="6">
    <source>
        <dbReference type="ARBA" id="ARBA00022989"/>
    </source>
</evidence>
<dbReference type="KEGG" id="mcys:MCB1EB_1245"/>
<sequence length="384" mass="42063">MIPLPLNRLSHPRELVRQFTPNWFTATMGTGIVALALARFPFSVTGVKAAGEVLWLINIGLFIVCSLLYAARWIFFFDGAKRIFQHSSMGMFFGAIPMGLATILNGFLVFGTERWGHIAVEIATLLWWLDAALALLCAWLIPFLMFTRQNHTLQNMTAIWLLPIVAAEVTAASGGLLLGYLPANPTSSSILFFSYVLWGTSVLPALGILAILFLRMVLHKLPGRDMAVSSWLSIGPIGTGALGLLQLGEQAPRILVAPELVSVGQLAESTGIIGACILWGYGLWWLVLAILTTLHYMRQGLPFNMGWWAFTFPIGVYALATLTLARITGVELFALLGTIFVCMLLGFWLIVTGRTLMGIYHGTLFVAPCLEGTKLQSPVPLKRL</sequence>
<accession>A0A2Z6EVI5</accession>
<dbReference type="InterPro" id="IPR004695">
    <property type="entry name" value="SLAC1/Mae1/Ssu1/TehA"/>
</dbReference>
<dbReference type="Pfam" id="PF03595">
    <property type="entry name" value="SLAC1"/>
    <property type="match status" value="1"/>
</dbReference>
<evidence type="ECO:0000256" key="7">
    <source>
        <dbReference type="ARBA" id="ARBA00023136"/>
    </source>
</evidence>
<comment type="subcellular location">
    <subcellularLocation>
        <location evidence="1">Cell membrane</location>
        <topology evidence="1">Multi-pass membrane protein</topology>
    </subcellularLocation>
</comment>
<proteinExistence type="inferred from homology"/>
<dbReference type="GO" id="GO:0000319">
    <property type="term" value="F:sulfite transmembrane transporter activity"/>
    <property type="evidence" value="ECO:0007669"/>
    <property type="project" value="TreeGrafter"/>
</dbReference>
<dbReference type="Gene3D" id="1.50.10.150">
    <property type="entry name" value="Voltage-dependent anion channel"/>
    <property type="match status" value="1"/>
</dbReference>
<keyword evidence="6" id="KW-1133">Transmembrane helix</keyword>
<dbReference type="InterPro" id="IPR051629">
    <property type="entry name" value="Sulfite_efflux_TDT"/>
</dbReference>
<keyword evidence="5" id="KW-0812">Transmembrane</keyword>
<dbReference type="Proteomes" id="UP000282597">
    <property type="component" value="Chromosome"/>
</dbReference>
<keyword evidence="9" id="KW-1185">Reference proteome</keyword>
<dbReference type="PANTHER" id="PTHR31686:SF1">
    <property type="entry name" value="SULFITE EFFLUX PUMP SSU1"/>
    <property type="match status" value="1"/>
</dbReference>
<dbReference type="CDD" id="cd09318">
    <property type="entry name" value="TDT_SSU1"/>
    <property type="match status" value="1"/>
</dbReference>
<name>A0A2Z6EVI5_9BURK</name>